<keyword evidence="3" id="KW-0998">Cell outer membrane</keyword>
<evidence type="ECO:0000256" key="1">
    <source>
        <dbReference type="ARBA" id="ARBA00022729"/>
    </source>
</evidence>
<accession>E1X137</accession>
<dbReference type="KEGG" id="bmx:BMS_3364"/>
<evidence type="ECO:0000313" key="6">
    <source>
        <dbReference type="Proteomes" id="UP000008963"/>
    </source>
</evidence>
<dbReference type="EMBL" id="FQ312005">
    <property type="protein sequence ID" value="CBW28107.1"/>
    <property type="molecule type" value="Genomic_DNA"/>
</dbReference>
<dbReference type="NCBIfam" id="TIGR03302">
    <property type="entry name" value="OM_YfiO"/>
    <property type="match status" value="1"/>
</dbReference>
<dbReference type="InterPro" id="IPR039565">
    <property type="entry name" value="BamD-like"/>
</dbReference>
<dbReference type="AlphaFoldDB" id="E1X137"/>
<dbReference type="Pfam" id="PF13525">
    <property type="entry name" value="YfiO"/>
    <property type="match status" value="1"/>
</dbReference>
<organism evidence="5 6">
    <name type="scientific">Halobacteriovorax marinus (strain ATCC BAA-682 / DSM 15412 / SJ)</name>
    <name type="common">Bacteriovorax marinus</name>
    <dbReference type="NCBI Taxonomy" id="862908"/>
    <lineage>
        <taxon>Bacteria</taxon>
        <taxon>Pseudomonadati</taxon>
        <taxon>Bdellovibrionota</taxon>
        <taxon>Bacteriovoracia</taxon>
        <taxon>Bacteriovoracales</taxon>
        <taxon>Halobacteriovoraceae</taxon>
        <taxon>Halobacteriovorax</taxon>
    </lineage>
</organism>
<evidence type="ECO:0000259" key="4">
    <source>
        <dbReference type="Pfam" id="PF13525"/>
    </source>
</evidence>
<protein>
    <submittedName>
        <fullName evidence="5">Comtepence-related protein</fullName>
    </submittedName>
</protein>
<dbReference type="OrthoDB" id="5290732at2"/>
<keyword evidence="6" id="KW-1185">Reference proteome</keyword>
<dbReference type="PATRIC" id="fig|862908.3.peg.3217"/>
<dbReference type="InterPro" id="IPR017689">
    <property type="entry name" value="BamD"/>
</dbReference>
<keyword evidence="1" id="KW-0732">Signal</keyword>
<dbReference type="RefSeq" id="WP_014245876.1">
    <property type="nucleotide sequence ID" value="NC_016620.1"/>
</dbReference>
<dbReference type="HOGENOM" id="CLU_065982_2_1_7"/>
<dbReference type="PROSITE" id="PS51257">
    <property type="entry name" value="PROKAR_LIPOPROTEIN"/>
    <property type="match status" value="1"/>
</dbReference>
<dbReference type="STRING" id="862908.BMS_3364"/>
<proteinExistence type="predicted"/>
<dbReference type="InterPro" id="IPR011990">
    <property type="entry name" value="TPR-like_helical_dom_sf"/>
</dbReference>
<dbReference type="eggNOG" id="COG4105">
    <property type="taxonomic scope" value="Bacteria"/>
</dbReference>
<keyword evidence="2" id="KW-0472">Membrane</keyword>
<evidence type="ECO:0000313" key="5">
    <source>
        <dbReference type="EMBL" id="CBW28107.1"/>
    </source>
</evidence>
<sequence length="245" mass="28722">MRLLIVTFCLALISCSTPRPEGKTEAEVLFKEAQDLINDSRYILATEKLNTLRSQYPYSFYATHAELLQADVLFKQENYVEAAAAYILFKDFHPKHKKKAYVIWKIAESFYAQIPDTFDRDLSAAHEAVKYYQELLNFHSDSEYSKGSIDKIKLAQGMILDKERYIGDFYYKTNVFDAARYRYLSIIDRFKSDPMLLAHSMIRVVESSHKLKDKESCTKYFNQFKEQIEQSNLKKLQSAYNNCLR</sequence>
<dbReference type="Gene3D" id="1.25.40.10">
    <property type="entry name" value="Tetratricopeptide repeat domain"/>
    <property type="match status" value="1"/>
</dbReference>
<gene>
    <name evidence="5" type="ordered locus">BMS_3364</name>
</gene>
<evidence type="ECO:0000256" key="3">
    <source>
        <dbReference type="ARBA" id="ARBA00023237"/>
    </source>
</evidence>
<dbReference type="Proteomes" id="UP000008963">
    <property type="component" value="Chromosome"/>
</dbReference>
<reference evidence="6" key="1">
    <citation type="journal article" date="2013" name="ISME J.">
        <title>A small predatory core genome in the divergent marine Bacteriovorax marinus SJ and the terrestrial Bdellovibrio bacteriovorus.</title>
        <authorList>
            <person name="Crossman L.C."/>
            <person name="Chen H."/>
            <person name="Cerdeno-Tarraga A.M."/>
            <person name="Brooks K."/>
            <person name="Quail M.A."/>
            <person name="Pineiro S.A."/>
            <person name="Hobley L."/>
            <person name="Sockett R.E."/>
            <person name="Bentley S.D."/>
            <person name="Parkhill J."/>
            <person name="Williams H.N."/>
            <person name="Stine O.C."/>
        </authorList>
    </citation>
    <scope>NUCLEOTIDE SEQUENCE [LARGE SCALE GENOMIC DNA]</scope>
    <source>
        <strain evidence="6">ATCC BAA-682 / DSM 15412 / SJ</strain>
    </source>
</reference>
<name>E1X137_HALMS</name>
<evidence type="ECO:0000256" key="2">
    <source>
        <dbReference type="ARBA" id="ARBA00023136"/>
    </source>
</evidence>
<feature type="domain" description="Outer membrane lipoprotein BamD-like" evidence="4">
    <location>
        <begin position="25"/>
        <end position="194"/>
    </location>
</feature>